<reference evidence="7 8" key="1">
    <citation type="submission" date="2018-08" db="EMBL/GenBank/DDBJ databases">
        <title>A genome reference for cultivated species of the human gut microbiota.</title>
        <authorList>
            <person name="Zou Y."/>
            <person name="Xue W."/>
            <person name="Luo G."/>
        </authorList>
    </citation>
    <scope>NUCLEOTIDE SEQUENCE [LARGE SCALE GENOMIC DNA]</scope>
    <source>
        <strain evidence="7 8">TF08-14</strain>
    </source>
</reference>
<dbReference type="Pfam" id="PF01925">
    <property type="entry name" value="TauE"/>
    <property type="match status" value="1"/>
</dbReference>
<feature type="transmembrane region" description="Helical" evidence="6">
    <location>
        <begin position="61"/>
        <end position="86"/>
    </location>
</feature>
<feature type="transmembrane region" description="Helical" evidence="6">
    <location>
        <begin position="132"/>
        <end position="151"/>
    </location>
</feature>
<proteinExistence type="inferred from homology"/>
<sequence length="321" mass="33528">MLGVGKPSSGPATPESATSIRLSSASMSSVSQIRTWYYQITVRFCSKCSYMFERCVVDVRFVAVFIVCFLASLLGPLCGIGGGVIIKPVVDAMGVMGVGAVSFLSSVSVLVMSLSTLVQNACTRSSSIDSRSLMPIAVGSAVGGVAGKVAFNQMIAALPNADLVGAAQAAVLIVFSVLVLIYTLNKDRIAGVELRGAAPQALAGFLAGACWSFLGIGGGPFNLAILVFFFSMESKTAAQASLFIIAFSQTASLVYTLVSGSVPDFSLIVLVGMCLIAVMGSVVGRKLSKRMDSSTIDRLYVFALLLIIAISLYNFARFAIL</sequence>
<comment type="caution">
    <text evidence="7">The sequence shown here is derived from an EMBL/GenBank/DDBJ whole genome shotgun (WGS) entry which is preliminary data.</text>
</comment>
<dbReference type="EMBL" id="QSRJ01000004">
    <property type="protein sequence ID" value="RGL10690.1"/>
    <property type="molecule type" value="Genomic_DNA"/>
</dbReference>
<protein>
    <recommendedName>
        <fullName evidence="6">Probable membrane transporter protein</fullName>
    </recommendedName>
</protein>
<comment type="similarity">
    <text evidence="2 6">Belongs to the 4-toluene sulfonate uptake permease (TSUP) (TC 2.A.102) family.</text>
</comment>
<evidence type="ECO:0000256" key="5">
    <source>
        <dbReference type="ARBA" id="ARBA00023136"/>
    </source>
</evidence>
<keyword evidence="5 6" id="KW-0472">Membrane</keyword>
<name>A0A3E4QU26_9ACTN</name>
<feature type="transmembrane region" description="Helical" evidence="6">
    <location>
        <begin position="265"/>
        <end position="287"/>
    </location>
</feature>
<dbReference type="InterPro" id="IPR051598">
    <property type="entry name" value="TSUP/Inactive_protease-like"/>
</dbReference>
<evidence type="ECO:0000313" key="7">
    <source>
        <dbReference type="EMBL" id="RGL10690.1"/>
    </source>
</evidence>
<keyword evidence="3 6" id="KW-0812">Transmembrane</keyword>
<dbReference type="PANTHER" id="PTHR43701">
    <property type="entry name" value="MEMBRANE TRANSPORTER PROTEIN MJ0441-RELATED"/>
    <property type="match status" value="1"/>
</dbReference>
<evidence type="ECO:0000256" key="3">
    <source>
        <dbReference type="ARBA" id="ARBA00022692"/>
    </source>
</evidence>
<evidence type="ECO:0000256" key="1">
    <source>
        <dbReference type="ARBA" id="ARBA00004141"/>
    </source>
</evidence>
<feature type="transmembrane region" description="Helical" evidence="6">
    <location>
        <begin position="204"/>
        <end position="230"/>
    </location>
</feature>
<evidence type="ECO:0000256" key="6">
    <source>
        <dbReference type="RuleBase" id="RU363041"/>
    </source>
</evidence>
<keyword evidence="4 6" id="KW-1133">Transmembrane helix</keyword>
<dbReference type="AlphaFoldDB" id="A0A3E4QU26"/>
<comment type="subcellular location">
    <subcellularLocation>
        <location evidence="6">Cell membrane</location>
        <topology evidence="6">Multi-pass membrane protein</topology>
    </subcellularLocation>
    <subcellularLocation>
        <location evidence="1">Membrane</location>
        <topology evidence="1">Multi-pass membrane protein</topology>
    </subcellularLocation>
</comment>
<dbReference type="PANTHER" id="PTHR43701:SF2">
    <property type="entry name" value="MEMBRANE TRANSPORTER PROTEIN YJNA-RELATED"/>
    <property type="match status" value="1"/>
</dbReference>
<gene>
    <name evidence="7" type="ORF">DXC81_04255</name>
</gene>
<dbReference type="InterPro" id="IPR002781">
    <property type="entry name" value="TM_pro_TauE-like"/>
</dbReference>
<feature type="transmembrane region" description="Helical" evidence="6">
    <location>
        <begin position="93"/>
        <end position="112"/>
    </location>
</feature>
<evidence type="ECO:0000313" key="8">
    <source>
        <dbReference type="Proteomes" id="UP000260943"/>
    </source>
</evidence>
<feature type="transmembrane region" description="Helical" evidence="6">
    <location>
        <begin position="299"/>
        <end position="320"/>
    </location>
</feature>
<keyword evidence="6" id="KW-1003">Cell membrane</keyword>
<organism evidence="7 8">
    <name type="scientific">Collinsella tanakaei</name>
    <dbReference type="NCBI Taxonomy" id="626935"/>
    <lineage>
        <taxon>Bacteria</taxon>
        <taxon>Bacillati</taxon>
        <taxon>Actinomycetota</taxon>
        <taxon>Coriobacteriia</taxon>
        <taxon>Coriobacteriales</taxon>
        <taxon>Coriobacteriaceae</taxon>
        <taxon>Collinsella</taxon>
    </lineage>
</organism>
<accession>A0A3E4QU26</accession>
<dbReference type="GO" id="GO:0005886">
    <property type="term" value="C:plasma membrane"/>
    <property type="evidence" value="ECO:0007669"/>
    <property type="project" value="UniProtKB-SubCell"/>
</dbReference>
<evidence type="ECO:0000256" key="2">
    <source>
        <dbReference type="ARBA" id="ARBA00009142"/>
    </source>
</evidence>
<feature type="transmembrane region" description="Helical" evidence="6">
    <location>
        <begin position="242"/>
        <end position="259"/>
    </location>
</feature>
<evidence type="ECO:0000256" key="4">
    <source>
        <dbReference type="ARBA" id="ARBA00022989"/>
    </source>
</evidence>
<feature type="transmembrane region" description="Helical" evidence="6">
    <location>
        <begin position="163"/>
        <end position="184"/>
    </location>
</feature>
<dbReference type="Proteomes" id="UP000260943">
    <property type="component" value="Unassembled WGS sequence"/>
</dbReference>